<dbReference type="SUPFAM" id="SSF53850">
    <property type="entry name" value="Periplasmic binding protein-like II"/>
    <property type="match status" value="1"/>
</dbReference>
<dbReference type="GO" id="GO:0015689">
    <property type="term" value="P:molybdate ion transport"/>
    <property type="evidence" value="ECO:0007669"/>
    <property type="project" value="InterPro"/>
</dbReference>
<comment type="caution">
    <text evidence="7">The sequence shown here is derived from an EMBL/GenBank/DDBJ whole genome shotgun (WGS) entry which is preliminary data.</text>
</comment>
<dbReference type="AlphaFoldDB" id="A0A6V7R307"/>
<dbReference type="PIRSF" id="PIRSF004846">
    <property type="entry name" value="ModA"/>
    <property type="match status" value="1"/>
</dbReference>
<gene>
    <name evidence="7" type="primary">modA_2</name>
    <name evidence="7" type="ORF">JEODO184_00382</name>
</gene>
<dbReference type="InterPro" id="IPR041879">
    <property type="entry name" value="YvgL-like_PBP2"/>
</dbReference>
<organism evidence="7 8">
    <name type="scientific">Jeotgalicoccus meleagridis</name>
    <dbReference type="NCBI Taxonomy" id="2759181"/>
    <lineage>
        <taxon>Bacteria</taxon>
        <taxon>Bacillati</taxon>
        <taxon>Bacillota</taxon>
        <taxon>Bacilli</taxon>
        <taxon>Bacillales</taxon>
        <taxon>Staphylococcaceae</taxon>
        <taxon>Jeotgalicoccus</taxon>
    </lineage>
</organism>
<dbReference type="Gene3D" id="3.40.190.10">
    <property type="entry name" value="Periplasmic binding protein-like II"/>
    <property type="match status" value="2"/>
</dbReference>
<evidence type="ECO:0000256" key="3">
    <source>
        <dbReference type="ARBA" id="ARBA00022723"/>
    </source>
</evidence>
<evidence type="ECO:0000256" key="2">
    <source>
        <dbReference type="ARBA" id="ARBA00022505"/>
    </source>
</evidence>
<evidence type="ECO:0000313" key="7">
    <source>
        <dbReference type="EMBL" id="CAD2071737.1"/>
    </source>
</evidence>
<dbReference type="GO" id="GO:0030973">
    <property type="term" value="F:molybdate ion binding"/>
    <property type="evidence" value="ECO:0007669"/>
    <property type="project" value="TreeGrafter"/>
</dbReference>
<name>A0A6V7R307_9STAP</name>
<keyword evidence="8" id="KW-1185">Reference proteome</keyword>
<feature type="binding site" evidence="5">
    <location>
        <position position="185"/>
    </location>
    <ligand>
        <name>molybdate</name>
        <dbReference type="ChEBI" id="CHEBI:36264"/>
    </ligand>
</feature>
<sequence length="267" mass="28979">MFKSSKLSVFLLFSMLLILAACGNGEESSAESDDQADETSSATVTISAAASLTDAIQEVGELFNEENPDIQLDFNFGGSGALQQQISQGAPADIFFSASQSDFDTLVDEGAIDQENSSQLLKNELVLVVPEDKTSVTSFDNLTSAENIAVGTPESVPAGEYAMETFDSMNLTQDLEDKLIYAEDVRAVLTYVERGEVDAGLVYRTDAMTSDKIEIVDAAKEDTHTPIEYPVGLINDSENQEAAQAFYEFLQTEEALKVFEDYGFVTE</sequence>
<feature type="chain" id="PRO_5038540589" evidence="6">
    <location>
        <begin position="21"/>
        <end position="267"/>
    </location>
</feature>
<feature type="binding site" evidence="5">
    <location>
        <position position="79"/>
    </location>
    <ligand>
        <name>molybdate</name>
        <dbReference type="ChEBI" id="CHEBI:36264"/>
    </ligand>
</feature>
<dbReference type="EMBL" id="CAJEWD010000003">
    <property type="protein sequence ID" value="CAD2071737.1"/>
    <property type="molecule type" value="Genomic_DNA"/>
</dbReference>
<evidence type="ECO:0000256" key="4">
    <source>
        <dbReference type="ARBA" id="ARBA00022729"/>
    </source>
</evidence>
<dbReference type="InterPro" id="IPR050682">
    <property type="entry name" value="ModA/WtpA"/>
</dbReference>
<accession>A0A6V7R307</accession>
<reference evidence="7 8" key="1">
    <citation type="submission" date="2020-07" db="EMBL/GenBank/DDBJ databases">
        <authorList>
            <person name="Criscuolo A."/>
        </authorList>
    </citation>
    <scope>NUCLEOTIDE SEQUENCE [LARGE SCALE GENOMIC DNA]</scope>
    <source>
        <strain evidence="7">CIP111649</strain>
    </source>
</reference>
<feature type="binding site" evidence="5">
    <location>
        <position position="203"/>
    </location>
    <ligand>
        <name>molybdate</name>
        <dbReference type="ChEBI" id="CHEBI:36264"/>
    </ligand>
</feature>
<evidence type="ECO:0000256" key="1">
    <source>
        <dbReference type="ARBA" id="ARBA00009175"/>
    </source>
</evidence>
<keyword evidence="3 5" id="KW-0479">Metal-binding</keyword>
<dbReference type="PANTHER" id="PTHR30632">
    <property type="entry name" value="MOLYBDATE-BINDING PERIPLASMIC PROTEIN"/>
    <property type="match status" value="1"/>
</dbReference>
<feature type="binding site" evidence="5">
    <location>
        <position position="158"/>
    </location>
    <ligand>
        <name>molybdate</name>
        <dbReference type="ChEBI" id="CHEBI:36264"/>
    </ligand>
</feature>
<dbReference type="GO" id="GO:0046872">
    <property type="term" value="F:metal ion binding"/>
    <property type="evidence" value="ECO:0007669"/>
    <property type="project" value="UniProtKB-KW"/>
</dbReference>
<keyword evidence="4 6" id="KW-0732">Signal</keyword>
<feature type="signal peptide" evidence="6">
    <location>
        <begin position="1"/>
        <end position="20"/>
    </location>
</feature>
<dbReference type="InterPro" id="IPR005950">
    <property type="entry name" value="ModA"/>
</dbReference>
<dbReference type="Pfam" id="PF13531">
    <property type="entry name" value="SBP_bac_11"/>
    <property type="match status" value="1"/>
</dbReference>
<protein>
    <submittedName>
        <fullName evidence="7">Molybdate-binding periplasmic protein</fullName>
    </submittedName>
</protein>
<dbReference type="PANTHER" id="PTHR30632:SF0">
    <property type="entry name" value="SULFATE-BINDING PROTEIN"/>
    <property type="match status" value="1"/>
</dbReference>
<evidence type="ECO:0000256" key="6">
    <source>
        <dbReference type="SAM" id="SignalP"/>
    </source>
</evidence>
<dbReference type="Proteomes" id="UP000589351">
    <property type="component" value="Unassembled WGS sequence"/>
</dbReference>
<feature type="binding site" evidence="5">
    <location>
        <position position="51"/>
    </location>
    <ligand>
        <name>molybdate</name>
        <dbReference type="ChEBI" id="CHEBI:36264"/>
    </ligand>
</feature>
<comment type="similarity">
    <text evidence="1">Belongs to the bacterial solute-binding protein ModA family.</text>
</comment>
<dbReference type="GO" id="GO:1901359">
    <property type="term" value="F:tungstate binding"/>
    <property type="evidence" value="ECO:0007669"/>
    <property type="project" value="UniProtKB-ARBA"/>
</dbReference>
<dbReference type="CDD" id="cd13537">
    <property type="entry name" value="PBP2_YvgL_like"/>
    <property type="match status" value="1"/>
</dbReference>
<dbReference type="FunFam" id="3.40.190.10:FF:000035">
    <property type="entry name" value="Molybdate ABC transporter substrate-binding protein"/>
    <property type="match status" value="1"/>
</dbReference>
<proteinExistence type="inferred from homology"/>
<evidence type="ECO:0000313" key="8">
    <source>
        <dbReference type="Proteomes" id="UP000589351"/>
    </source>
</evidence>
<dbReference type="PROSITE" id="PS51257">
    <property type="entry name" value="PROKAR_LIPOPROTEIN"/>
    <property type="match status" value="1"/>
</dbReference>
<keyword evidence="2 5" id="KW-0500">Molybdenum</keyword>
<evidence type="ECO:0000256" key="5">
    <source>
        <dbReference type="PIRSR" id="PIRSR004846-1"/>
    </source>
</evidence>
<dbReference type="NCBIfam" id="TIGR01256">
    <property type="entry name" value="modA"/>
    <property type="match status" value="1"/>
</dbReference>